<geneLocation type="mitochondrion" evidence="1"/>
<dbReference type="AlphaFoldDB" id="A0A101LW14"/>
<keyword evidence="1" id="KW-0496">Mitochondrion</keyword>
<name>A0A101LW14_PICGL</name>
<organism evidence="1">
    <name type="scientific">Picea glauca</name>
    <name type="common">White spruce</name>
    <name type="synonym">Pinus glauca</name>
    <dbReference type="NCBI Taxonomy" id="3330"/>
    <lineage>
        <taxon>Eukaryota</taxon>
        <taxon>Viridiplantae</taxon>
        <taxon>Streptophyta</taxon>
        <taxon>Embryophyta</taxon>
        <taxon>Tracheophyta</taxon>
        <taxon>Spermatophyta</taxon>
        <taxon>Pinopsida</taxon>
        <taxon>Pinidae</taxon>
        <taxon>Conifers I</taxon>
        <taxon>Pinales</taxon>
        <taxon>Pinaceae</taxon>
        <taxon>Picea</taxon>
    </lineage>
</organism>
<protein>
    <submittedName>
        <fullName evidence="1">Uncharacterized protein</fullName>
    </submittedName>
</protein>
<proteinExistence type="predicted"/>
<evidence type="ECO:0000313" key="1">
    <source>
        <dbReference type="EMBL" id="KUM46375.1"/>
    </source>
</evidence>
<comment type="caution">
    <text evidence="1">The sequence shown here is derived from an EMBL/GenBank/DDBJ whole genome shotgun (WGS) entry which is preliminary data.</text>
</comment>
<accession>A0A101LW14</accession>
<sequence>MLVSLLPFPLHPPLQLGNHLAQLLIQGQWAFELALLTSYL</sequence>
<dbReference type="EMBL" id="LKAM01000011">
    <property type="protein sequence ID" value="KUM46375.1"/>
    <property type="molecule type" value="Genomic_DNA"/>
</dbReference>
<gene>
    <name evidence="1" type="ORF">ABT39_MTgene1474</name>
</gene>
<reference evidence="1" key="1">
    <citation type="journal article" date="2015" name="Genome Biol. Evol.">
        <title>Organellar Genomes of White Spruce (Picea glauca): Assembly and Annotation.</title>
        <authorList>
            <person name="Jackman S.D."/>
            <person name="Warren R.L."/>
            <person name="Gibb E.A."/>
            <person name="Vandervalk B.P."/>
            <person name="Mohamadi H."/>
            <person name="Chu J."/>
            <person name="Raymond A."/>
            <person name="Pleasance S."/>
            <person name="Coope R."/>
            <person name="Wildung M.R."/>
            <person name="Ritland C.E."/>
            <person name="Bousquet J."/>
            <person name="Jones S.J."/>
            <person name="Bohlmann J."/>
            <person name="Birol I."/>
        </authorList>
    </citation>
    <scope>NUCLEOTIDE SEQUENCE [LARGE SCALE GENOMIC DNA]</scope>
    <source>
        <tissue evidence="1">Flushing bud</tissue>
    </source>
</reference>